<dbReference type="InterPro" id="IPR003738">
    <property type="entry name" value="SRAP"/>
</dbReference>
<comment type="caution">
    <text evidence="9">The sequence shown here is derived from an EMBL/GenBank/DDBJ whole genome shotgun (WGS) entry which is preliminary data.</text>
</comment>
<comment type="similarity">
    <text evidence="1">Belongs to the SOS response-associated peptidase family.</text>
</comment>
<dbReference type="SUPFAM" id="SSF143081">
    <property type="entry name" value="BB1717-like"/>
    <property type="match status" value="1"/>
</dbReference>
<evidence type="ECO:0000313" key="9">
    <source>
        <dbReference type="EMBL" id="KAA8916308.1"/>
    </source>
</evidence>
<dbReference type="GO" id="GO:0003697">
    <property type="term" value="F:single-stranded DNA binding"/>
    <property type="evidence" value="ECO:0007669"/>
    <property type="project" value="InterPro"/>
</dbReference>
<feature type="compositionally biased region" description="Polar residues" evidence="8">
    <location>
        <begin position="188"/>
        <end position="197"/>
    </location>
</feature>
<sequence>MAGMWDKNEKINPDAEEPLYTYTVITTIAHPGIKWLHDRMPVIFDPVEDKELIDQWINPELKWKNNTKALLNSLRQLDSSKLDVYEVSKEVGKISNNYKELTLPISERQGTINQFFGGESNAKKRANEAAPPKQPKQSKTASDQSPSTQNKELSPSKNTSKHQEPEKSPPHHHSPSKNVKSPSKQKPITSFFSKKSE</sequence>
<protein>
    <submittedName>
        <fullName evidence="9">Uncharacterized protein</fullName>
    </submittedName>
</protein>
<dbReference type="GO" id="GO:0106300">
    <property type="term" value="P:protein-DNA covalent cross-linking repair"/>
    <property type="evidence" value="ECO:0007669"/>
    <property type="project" value="InterPro"/>
</dbReference>
<feature type="compositionally biased region" description="Low complexity" evidence="8">
    <location>
        <begin position="176"/>
        <end position="187"/>
    </location>
</feature>
<keyword evidence="3" id="KW-0227">DNA damage</keyword>
<feature type="region of interest" description="Disordered" evidence="8">
    <location>
        <begin position="121"/>
        <end position="197"/>
    </location>
</feature>
<dbReference type="GO" id="GO:0016829">
    <property type="term" value="F:lyase activity"/>
    <property type="evidence" value="ECO:0007669"/>
    <property type="project" value="UniProtKB-KW"/>
</dbReference>
<evidence type="ECO:0000256" key="2">
    <source>
        <dbReference type="ARBA" id="ARBA00022670"/>
    </source>
</evidence>
<name>A0A642V905_9ASCO</name>
<evidence type="ECO:0000256" key="3">
    <source>
        <dbReference type="ARBA" id="ARBA00022763"/>
    </source>
</evidence>
<evidence type="ECO:0000313" key="10">
    <source>
        <dbReference type="Proteomes" id="UP000761534"/>
    </source>
</evidence>
<dbReference type="GO" id="GO:0008233">
    <property type="term" value="F:peptidase activity"/>
    <property type="evidence" value="ECO:0007669"/>
    <property type="project" value="UniProtKB-KW"/>
</dbReference>
<keyword evidence="6" id="KW-0238">DNA-binding</keyword>
<dbReference type="Proteomes" id="UP000761534">
    <property type="component" value="Unassembled WGS sequence"/>
</dbReference>
<dbReference type="Pfam" id="PF02586">
    <property type="entry name" value="SRAP"/>
    <property type="match status" value="1"/>
</dbReference>
<dbReference type="AlphaFoldDB" id="A0A642V905"/>
<evidence type="ECO:0000256" key="6">
    <source>
        <dbReference type="ARBA" id="ARBA00023125"/>
    </source>
</evidence>
<organism evidence="9 10">
    <name type="scientific">Trichomonascus ciferrii</name>
    <dbReference type="NCBI Taxonomy" id="44093"/>
    <lineage>
        <taxon>Eukaryota</taxon>
        <taxon>Fungi</taxon>
        <taxon>Dikarya</taxon>
        <taxon>Ascomycota</taxon>
        <taxon>Saccharomycotina</taxon>
        <taxon>Dipodascomycetes</taxon>
        <taxon>Dipodascales</taxon>
        <taxon>Trichomonascaceae</taxon>
        <taxon>Trichomonascus</taxon>
        <taxon>Trichomonascus ciferrii complex</taxon>
    </lineage>
</organism>
<dbReference type="EMBL" id="SWFS01000112">
    <property type="protein sequence ID" value="KAA8916308.1"/>
    <property type="molecule type" value="Genomic_DNA"/>
</dbReference>
<dbReference type="InterPro" id="IPR036590">
    <property type="entry name" value="SRAP-like"/>
</dbReference>
<evidence type="ECO:0000256" key="7">
    <source>
        <dbReference type="ARBA" id="ARBA00023239"/>
    </source>
</evidence>
<keyword evidence="7" id="KW-0456">Lyase</keyword>
<reference evidence="9" key="1">
    <citation type="journal article" date="2019" name="G3 (Bethesda)">
        <title>Genome Assemblies of Two Rare Opportunistic Yeast Pathogens: Diutina rugosa (syn. Candida rugosa) and Trichomonascus ciferrii (syn. Candida ciferrii).</title>
        <authorList>
            <person name="Mixao V."/>
            <person name="Saus E."/>
            <person name="Hansen A.P."/>
            <person name="Lass-Florl C."/>
            <person name="Gabaldon T."/>
        </authorList>
    </citation>
    <scope>NUCLEOTIDE SEQUENCE</scope>
    <source>
        <strain evidence="9">CBS 4856</strain>
    </source>
</reference>
<evidence type="ECO:0000256" key="8">
    <source>
        <dbReference type="SAM" id="MobiDB-lite"/>
    </source>
</evidence>
<feature type="compositionally biased region" description="Polar residues" evidence="8">
    <location>
        <begin position="135"/>
        <end position="158"/>
    </location>
</feature>
<proteinExistence type="inferred from homology"/>
<keyword evidence="2" id="KW-0645">Protease</keyword>
<dbReference type="OrthoDB" id="2111841at2759"/>
<dbReference type="GO" id="GO:0006508">
    <property type="term" value="P:proteolysis"/>
    <property type="evidence" value="ECO:0007669"/>
    <property type="project" value="UniProtKB-KW"/>
</dbReference>
<keyword evidence="4" id="KW-0378">Hydrolase</keyword>
<keyword evidence="5" id="KW-0190">Covalent protein-DNA linkage</keyword>
<gene>
    <name evidence="9" type="ORF">TRICI_001590</name>
</gene>
<evidence type="ECO:0000256" key="5">
    <source>
        <dbReference type="ARBA" id="ARBA00023124"/>
    </source>
</evidence>
<dbReference type="PANTHER" id="PTHR13604">
    <property type="entry name" value="DC12-RELATED"/>
    <property type="match status" value="1"/>
</dbReference>
<accession>A0A642V905</accession>
<dbReference type="VEuPathDB" id="FungiDB:TRICI_001590"/>
<dbReference type="Gene3D" id="3.90.1680.10">
    <property type="entry name" value="SOS response associated peptidase-like"/>
    <property type="match status" value="1"/>
</dbReference>
<dbReference type="PANTHER" id="PTHR13604:SF0">
    <property type="entry name" value="ABASIC SITE PROCESSING PROTEIN HMCES"/>
    <property type="match status" value="1"/>
</dbReference>
<keyword evidence="10" id="KW-1185">Reference proteome</keyword>
<evidence type="ECO:0000256" key="1">
    <source>
        <dbReference type="ARBA" id="ARBA00008136"/>
    </source>
</evidence>
<evidence type="ECO:0000256" key="4">
    <source>
        <dbReference type="ARBA" id="ARBA00022801"/>
    </source>
</evidence>